<dbReference type="Proteomes" id="UP000054107">
    <property type="component" value="Unassembled WGS sequence"/>
</dbReference>
<dbReference type="AlphaFoldDB" id="A0A0B7N182"/>
<dbReference type="STRING" id="35722.A0A0B7N182"/>
<protein>
    <submittedName>
        <fullName evidence="1">Uncharacterized protein</fullName>
    </submittedName>
</protein>
<sequence>MLKDDYREVLESRPIPMHHEFMGNDRLTTETLEDIDIGAGKHHIPELFDDHVAYRGVKFLRTFLGTYFGR</sequence>
<dbReference type="EMBL" id="LN720481">
    <property type="protein sequence ID" value="CEP08879.1"/>
    <property type="molecule type" value="Genomic_DNA"/>
</dbReference>
<proteinExistence type="predicted"/>
<evidence type="ECO:0000313" key="2">
    <source>
        <dbReference type="Proteomes" id="UP000054107"/>
    </source>
</evidence>
<reference evidence="1 2" key="1">
    <citation type="submission" date="2014-09" db="EMBL/GenBank/DDBJ databases">
        <authorList>
            <person name="Ellenberger Sabrina"/>
        </authorList>
    </citation>
    <scope>NUCLEOTIDE SEQUENCE [LARGE SCALE GENOMIC DNA]</scope>
    <source>
        <strain evidence="1 2">CBS 412.66</strain>
    </source>
</reference>
<dbReference type="OrthoDB" id="10588918at2759"/>
<keyword evidence="2" id="KW-1185">Reference proteome</keyword>
<organism evidence="1 2">
    <name type="scientific">Parasitella parasitica</name>
    <dbReference type="NCBI Taxonomy" id="35722"/>
    <lineage>
        <taxon>Eukaryota</taxon>
        <taxon>Fungi</taxon>
        <taxon>Fungi incertae sedis</taxon>
        <taxon>Mucoromycota</taxon>
        <taxon>Mucoromycotina</taxon>
        <taxon>Mucoromycetes</taxon>
        <taxon>Mucorales</taxon>
        <taxon>Mucorineae</taxon>
        <taxon>Mucoraceae</taxon>
        <taxon>Parasitella</taxon>
    </lineage>
</organism>
<name>A0A0B7N182_9FUNG</name>
<evidence type="ECO:0000313" key="1">
    <source>
        <dbReference type="EMBL" id="CEP08879.1"/>
    </source>
</evidence>
<accession>A0A0B7N182</accession>
<gene>
    <name evidence="1" type="primary">PARPA_02278.1 scaffold 3664</name>
</gene>